<organism evidence="3 4">
    <name type="scientific">Pelotomaculum schinkii</name>
    <dbReference type="NCBI Taxonomy" id="78350"/>
    <lineage>
        <taxon>Bacteria</taxon>
        <taxon>Bacillati</taxon>
        <taxon>Bacillota</taxon>
        <taxon>Clostridia</taxon>
        <taxon>Eubacteriales</taxon>
        <taxon>Desulfotomaculaceae</taxon>
        <taxon>Pelotomaculum</taxon>
    </lineage>
</organism>
<dbReference type="PANTHER" id="PTHR45947:SF3">
    <property type="entry name" value="SULFOQUINOVOSYL TRANSFERASE SQD2"/>
    <property type="match status" value="1"/>
</dbReference>
<evidence type="ECO:0000313" key="3">
    <source>
        <dbReference type="EMBL" id="TEB06894.1"/>
    </source>
</evidence>
<dbReference type="EC" id="2.4.1.-" evidence="3"/>
<sequence>MKVGIFTDSYLPYTSGVVRSIQTFKEELTSLGHDVFIFAPSYKNCNHESRVFRFASIPSLTNREFTLAVPFSLRLKPIIQGLQLDLIHVHSPFLLGRLGAKYARKEGIPLVFTYHTLYEEYVHYVPFARSFTKEMAQKVSRDFCNQCDLVIVPTAIIADYLQKIGVTVNISKVPTGIKIDKFQTADRAWLRQRFNISPQEKILLFVGRLGREKNIGLLLESFSLVNSEINQTTLVIVGGGPEEEELRSEADHLGIGERVVFTGTLSPDEVANCYAGSDLFVFSSISETQGIVIAEAKAAGLPVVAVGAYGVSEMVEHGMDGYLTEPEPLQLAKHICHVLKYDSLREQMSSRARSNATKLSSANCTAQLVKCYTDLIGSYKLDDIR</sequence>
<dbReference type="CDD" id="cd03817">
    <property type="entry name" value="GT4_UGDG-like"/>
    <property type="match status" value="1"/>
</dbReference>
<keyword evidence="4" id="KW-1185">Reference proteome</keyword>
<gene>
    <name evidence="3" type="primary">mgs</name>
    <name evidence="3" type="ORF">Psch_00427</name>
</gene>
<accession>A0A4Y7RD31</accession>
<dbReference type="Gene3D" id="3.40.50.2000">
    <property type="entry name" value="Glycogen Phosphorylase B"/>
    <property type="match status" value="2"/>
</dbReference>
<dbReference type="InterPro" id="IPR001296">
    <property type="entry name" value="Glyco_trans_1"/>
</dbReference>
<protein>
    <submittedName>
        <fullName evidence="3">Alpha-monoglucosyldiacylglycerol synthase</fullName>
        <ecNumber evidence="3">2.4.1.-</ecNumber>
    </submittedName>
</protein>
<dbReference type="InterPro" id="IPR028098">
    <property type="entry name" value="Glyco_trans_4-like_N"/>
</dbReference>
<keyword evidence="3" id="KW-0328">Glycosyltransferase</keyword>
<dbReference type="Pfam" id="PF13439">
    <property type="entry name" value="Glyco_transf_4"/>
    <property type="match status" value="1"/>
</dbReference>
<dbReference type="SUPFAM" id="SSF53756">
    <property type="entry name" value="UDP-Glycosyltransferase/glycogen phosphorylase"/>
    <property type="match status" value="1"/>
</dbReference>
<evidence type="ECO:0000259" key="1">
    <source>
        <dbReference type="Pfam" id="PF00534"/>
    </source>
</evidence>
<comment type="caution">
    <text evidence="3">The sequence shown here is derived from an EMBL/GenBank/DDBJ whole genome shotgun (WGS) entry which is preliminary data.</text>
</comment>
<dbReference type="Pfam" id="PF00534">
    <property type="entry name" value="Glycos_transf_1"/>
    <property type="match status" value="1"/>
</dbReference>
<feature type="domain" description="Glycosyl transferase family 1" evidence="1">
    <location>
        <begin position="190"/>
        <end position="354"/>
    </location>
</feature>
<feature type="domain" description="Glycosyltransferase subfamily 4-like N-terminal" evidence="2">
    <location>
        <begin position="15"/>
        <end position="180"/>
    </location>
</feature>
<proteinExistence type="predicted"/>
<evidence type="ECO:0000259" key="2">
    <source>
        <dbReference type="Pfam" id="PF13439"/>
    </source>
</evidence>
<dbReference type="EMBL" id="QFGA01000001">
    <property type="protein sequence ID" value="TEB06894.1"/>
    <property type="molecule type" value="Genomic_DNA"/>
</dbReference>
<dbReference type="InterPro" id="IPR050194">
    <property type="entry name" value="Glycosyltransferase_grp1"/>
</dbReference>
<dbReference type="AlphaFoldDB" id="A0A4Y7RD31"/>
<evidence type="ECO:0000313" key="4">
    <source>
        <dbReference type="Proteomes" id="UP000298324"/>
    </source>
</evidence>
<dbReference type="GO" id="GO:0016757">
    <property type="term" value="F:glycosyltransferase activity"/>
    <property type="evidence" value="ECO:0007669"/>
    <property type="project" value="UniProtKB-KW"/>
</dbReference>
<keyword evidence="3" id="KW-0808">Transferase</keyword>
<dbReference type="Proteomes" id="UP000298324">
    <property type="component" value="Unassembled WGS sequence"/>
</dbReference>
<reference evidence="3 4" key="1">
    <citation type="journal article" date="2018" name="Environ. Microbiol.">
        <title>Novel energy conservation strategies and behaviour of Pelotomaculum schinkii driving syntrophic propionate catabolism.</title>
        <authorList>
            <person name="Hidalgo-Ahumada C.A.P."/>
            <person name="Nobu M.K."/>
            <person name="Narihiro T."/>
            <person name="Tamaki H."/>
            <person name="Liu W.T."/>
            <person name="Kamagata Y."/>
            <person name="Stams A.J.M."/>
            <person name="Imachi H."/>
            <person name="Sousa D.Z."/>
        </authorList>
    </citation>
    <scope>NUCLEOTIDE SEQUENCE [LARGE SCALE GENOMIC DNA]</scope>
    <source>
        <strain evidence="3 4">HH</strain>
    </source>
</reference>
<name>A0A4Y7RD31_9FIRM</name>
<dbReference type="RefSeq" id="WP_134218485.1">
    <property type="nucleotide sequence ID" value="NZ_QFGA01000001.1"/>
</dbReference>
<dbReference type="PANTHER" id="PTHR45947">
    <property type="entry name" value="SULFOQUINOVOSYL TRANSFERASE SQD2"/>
    <property type="match status" value="1"/>
</dbReference>